<evidence type="ECO:0000256" key="1">
    <source>
        <dbReference type="SAM" id="MobiDB-lite"/>
    </source>
</evidence>
<dbReference type="InterPro" id="IPR046565">
    <property type="entry name" value="DUF6719"/>
</dbReference>
<dbReference type="RefSeq" id="WP_319916034.1">
    <property type="nucleotide sequence ID" value="NZ_JAWZXF010000001.1"/>
</dbReference>
<dbReference type="Pfam" id="PF20477">
    <property type="entry name" value="DUF6719"/>
    <property type="match status" value="1"/>
</dbReference>
<reference evidence="3" key="1">
    <citation type="submission" date="2023-11" db="EMBL/GenBank/DDBJ databases">
        <title>WGS of Aeromonas in Northern Israel.</title>
        <authorList>
            <person name="Hershko Y."/>
        </authorList>
    </citation>
    <scope>NUCLEOTIDE SEQUENCE</scope>
    <source>
        <strain evidence="3">02297</strain>
    </source>
</reference>
<evidence type="ECO:0000313" key="4">
    <source>
        <dbReference type="Proteomes" id="UP001285835"/>
    </source>
</evidence>
<accession>A0AAP6KZG0</accession>
<organism evidence="3 4">
    <name type="scientific">Aeromonas media</name>
    <dbReference type="NCBI Taxonomy" id="651"/>
    <lineage>
        <taxon>Bacteria</taxon>
        <taxon>Pseudomonadati</taxon>
        <taxon>Pseudomonadota</taxon>
        <taxon>Gammaproteobacteria</taxon>
        <taxon>Aeromonadales</taxon>
        <taxon>Aeromonadaceae</taxon>
        <taxon>Aeromonas</taxon>
    </lineage>
</organism>
<proteinExistence type="predicted"/>
<name>A0AAP6KZG0_AERME</name>
<feature type="region of interest" description="Disordered" evidence="1">
    <location>
        <begin position="82"/>
        <end position="102"/>
    </location>
</feature>
<comment type="caution">
    <text evidence="3">The sequence shown here is derived from an EMBL/GenBank/DDBJ whole genome shotgun (WGS) entry which is preliminary data.</text>
</comment>
<feature type="compositionally biased region" description="Polar residues" evidence="1">
    <location>
        <begin position="85"/>
        <end position="102"/>
    </location>
</feature>
<evidence type="ECO:0000313" key="3">
    <source>
        <dbReference type="EMBL" id="MDX7920366.1"/>
    </source>
</evidence>
<dbReference type="AlphaFoldDB" id="A0AAP6KZG0"/>
<dbReference type="Proteomes" id="UP001285835">
    <property type="component" value="Unassembled WGS sequence"/>
</dbReference>
<feature type="signal peptide" evidence="2">
    <location>
        <begin position="1"/>
        <end position="25"/>
    </location>
</feature>
<keyword evidence="2" id="KW-0732">Signal</keyword>
<gene>
    <name evidence="3" type="ORF">SJS82_00185</name>
</gene>
<protein>
    <submittedName>
        <fullName evidence="3">DUF6719 family protein</fullName>
    </submittedName>
</protein>
<evidence type="ECO:0000256" key="2">
    <source>
        <dbReference type="SAM" id="SignalP"/>
    </source>
</evidence>
<sequence length="102" mass="10771">MAVRWKSVLLSGGLLLGLVSGCAHFAPAPITYLSQDPAPGKLPYGKVAYVDDGQCPAGQVKRLIGGDGKKNIPRLVECVARPQPQADQWWSSPASDQGESTP</sequence>
<dbReference type="EMBL" id="JAWZXF010000001">
    <property type="protein sequence ID" value="MDX7920366.1"/>
    <property type="molecule type" value="Genomic_DNA"/>
</dbReference>
<dbReference type="PROSITE" id="PS51257">
    <property type="entry name" value="PROKAR_LIPOPROTEIN"/>
    <property type="match status" value="1"/>
</dbReference>
<feature type="chain" id="PRO_5042957274" evidence="2">
    <location>
        <begin position="26"/>
        <end position="102"/>
    </location>
</feature>